<sequence>MAADGIWHARILEKSSHRDGAIYKENWGECFLMDLADRNEIMENHMYSKTLNKNKPIQHGVLKHFTICLRSTWTPHTRVGLRVVSGMFPLEFG</sequence>
<keyword evidence="2" id="KW-1185">Reference proteome</keyword>
<protein>
    <submittedName>
        <fullName evidence="1">Uncharacterized protein</fullName>
    </submittedName>
</protein>
<dbReference type="EMBL" id="CM016555">
    <property type="protein sequence ID" value="TKW21979.1"/>
    <property type="molecule type" value="Genomic_DNA"/>
</dbReference>
<dbReference type="AlphaFoldDB" id="A0A4U6V519"/>
<evidence type="ECO:0000313" key="1">
    <source>
        <dbReference type="EMBL" id="TKW21979.1"/>
    </source>
</evidence>
<reference evidence="1" key="1">
    <citation type="submission" date="2019-03" db="EMBL/GenBank/DDBJ databases">
        <title>WGS assembly of Setaria viridis.</title>
        <authorList>
            <person name="Huang P."/>
            <person name="Jenkins J."/>
            <person name="Grimwood J."/>
            <person name="Barry K."/>
            <person name="Healey A."/>
            <person name="Mamidi S."/>
            <person name="Sreedasyam A."/>
            <person name="Shu S."/>
            <person name="Feldman M."/>
            <person name="Wu J."/>
            <person name="Yu Y."/>
            <person name="Chen C."/>
            <person name="Johnson J."/>
            <person name="Rokhsar D."/>
            <person name="Baxter I."/>
            <person name="Schmutz J."/>
            <person name="Brutnell T."/>
            <person name="Kellogg E."/>
        </authorList>
    </citation>
    <scope>NUCLEOTIDE SEQUENCE [LARGE SCALE GENOMIC DNA]</scope>
</reference>
<name>A0A4U6V519_SETVI</name>
<accession>A0A4U6V519</accession>
<dbReference type="Proteomes" id="UP000298652">
    <property type="component" value="Chromosome 4"/>
</dbReference>
<organism evidence="1 2">
    <name type="scientific">Setaria viridis</name>
    <name type="common">Green bristlegrass</name>
    <name type="synonym">Setaria italica subsp. viridis</name>
    <dbReference type="NCBI Taxonomy" id="4556"/>
    <lineage>
        <taxon>Eukaryota</taxon>
        <taxon>Viridiplantae</taxon>
        <taxon>Streptophyta</taxon>
        <taxon>Embryophyta</taxon>
        <taxon>Tracheophyta</taxon>
        <taxon>Spermatophyta</taxon>
        <taxon>Magnoliopsida</taxon>
        <taxon>Liliopsida</taxon>
        <taxon>Poales</taxon>
        <taxon>Poaceae</taxon>
        <taxon>PACMAD clade</taxon>
        <taxon>Panicoideae</taxon>
        <taxon>Panicodae</taxon>
        <taxon>Paniceae</taxon>
        <taxon>Cenchrinae</taxon>
        <taxon>Setaria</taxon>
    </lineage>
</organism>
<proteinExistence type="predicted"/>
<gene>
    <name evidence="1" type="ORF">SEVIR_4G157300v2</name>
</gene>
<dbReference type="Gramene" id="TKW21979">
    <property type="protein sequence ID" value="TKW21979"/>
    <property type="gene ID" value="SEVIR_4G157300v2"/>
</dbReference>
<evidence type="ECO:0000313" key="2">
    <source>
        <dbReference type="Proteomes" id="UP000298652"/>
    </source>
</evidence>